<protein>
    <recommendedName>
        <fullName evidence="2">Antitoxin</fullName>
    </recommendedName>
</protein>
<evidence type="ECO:0000313" key="4">
    <source>
        <dbReference type="Proteomes" id="UP000441717"/>
    </source>
</evidence>
<dbReference type="Gene3D" id="3.40.1620.10">
    <property type="entry name" value="YefM-like domain"/>
    <property type="match status" value="1"/>
</dbReference>
<dbReference type="AlphaFoldDB" id="A0A6N7IPR6"/>
<dbReference type="Proteomes" id="UP000441717">
    <property type="component" value="Unassembled WGS sequence"/>
</dbReference>
<dbReference type="Pfam" id="PF02604">
    <property type="entry name" value="PhdYeFM_antitox"/>
    <property type="match status" value="1"/>
</dbReference>
<comment type="caution">
    <text evidence="3">The sequence shown here is derived from an EMBL/GenBank/DDBJ whole genome shotgun (WGS) entry which is preliminary data.</text>
</comment>
<evidence type="ECO:0000256" key="2">
    <source>
        <dbReference type="RuleBase" id="RU362080"/>
    </source>
</evidence>
<comment type="similarity">
    <text evidence="1 2">Belongs to the phD/YefM antitoxin family.</text>
</comment>
<dbReference type="EMBL" id="WHYR01000009">
    <property type="protein sequence ID" value="MQL51569.1"/>
    <property type="molecule type" value="Genomic_DNA"/>
</dbReference>
<keyword evidence="4" id="KW-1185">Reference proteome</keyword>
<proteinExistence type="inferred from homology"/>
<evidence type="ECO:0000313" key="3">
    <source>
        <dbReference type="EMBL" id="MQL51569.1"/>
    </source>
</evidence>
<dbReference type="InterPro" id="IPR006442">
    <property type="entry name" value="Antitoxin_Phd/YefM"/>
</dbReference>
<comment type="function">
    <text evidence="2">Antitoxin component of a type II toxin-antitoxin (TA) system.</text>
</comment>
<dbReference type="OrthoDB" id="1807935at2"/>
<dbReference type="NCBIfam" id="TIGR01552">
    <property type="entry name" value="phd_fam"/>
    <property type="match status" value="1"/>
</dbReference>
<organism evidence="3 4">
    <name type="scientific">Desulfofundulus thermobenzoicus</name>
    <dbReference type="NCBI Taxonomy" id="29376"/>
    <lineage>
        <taxon>Bacteria</taxon>
        <taxon>Bacillati</taxon>
        <taxon>Bacillota</taxon>
        <taxon>Clostridia</taxon>
        <taxon>Eubacteriales</taxon>
        <taxon>Peptococcaceae</taxon>
        <taxon>Desulfofundulus</taxon>
    </lineage>
</organism>
<evidence type="ECO:0000256" key="1">
    <source>
        <dbReference type="ARBA" id="ARBA00009981"/>
    </source>
</evidence>
<accession>A0A6N7IPR6</accession>
<gene>
    <name evidence="3" type="ORF">GFC01_04685</name>
</gene>
<reference evidence="3 4" key="1">
    <citation type="submission" date="2019-10" db="EMBL/GenBank/DDBJ databases">
        <title>Comparative genomics of sulfur disproportionating microorganisms.</title>
        <authorList>
            <person name="Ward L.M."/>
            <person name="Bertran E."/>
            <person name="Johnston D."/>
        </authorList>
    </citation>
    <scope>NUCLEOTIDE SEQUENCE [LARGE SCALE GENOMIC DNA]</scope>
    <source>
        <strain evidence="3 4">DSM 14055</strain>
    </source>
</reference>
<dbReference type="SUPFAM" id="SSF143120">
    <property type="entry name" value="YefM-like"/>
    <property type="match status" value="1"/>
</dbReference>
<dbReference type="InterPro" id="IPR036165">
    <property type="entry name" value="YefM-like_sf"/>
</dbReference>
<name>A0A6N7IPR6_9FIRM</name>
<dbReference type="RefSeq" id="WP_152945501.1">
    <property type="nucleotide sequence ID" value="NZ_WHYR01000009.1"/>
</dbReference>
<sequence length="98" mass="11357">MRMVNVTDVRVNIREILSEIAKTKEPVVILQRSRPAAYLVDPETFEKMQRPDETDLLTKGRKDSLDRILQLRAKVTKKAQSDSTPLIREMREGLGRHE</sequence>